<proteinExistence type="predicted"/>
<evidence type="ECO:0000256" key="1">
    <source>
        <dbReference type="SAM" id="SignalP"/>
    </source>
</evidence>
<name>A0AAP0MYR7_9ROSI</name>
<gene>
    <name evidence="2" type="ORF">WN944_022639</name>
</gene>
<keyword evidence="3" id="KW-1185">Reference proteome</keyword>
<organism evidence="2 3">
    <name type="scientific">Citrus x changshan-huyou</name>
    <dbReference type="NCBI Taxonomy" id="2935761"/>
    <lineage>
        <taxon>Eukaryota</taxon>
        <taxon>Viridiplantae</taxon>
        <taxon>Streptophyta</taxon>
        <taxon>Embryophyta</taxon>
        <taxon>Tracheophyta</taxon>
        <taxon>Spermatophyta</taxon>
        <taxon>Magnoliopsida</taxon>
        <taxon>eudicotyledons</taxon>
        <taxon>Gunneridae</taxon>
        <taxon>Pentapetalae</taxon>
        <taxon>rosids</taxon>
        <taxon>malvids</taxon>
        <taxon>Sapindales</taxon>
        <taxon>Rutaceae</taxon>
        <taxon>Aurantioideae</taxon>
        <taxon>Citrus</taxon>
    </lineage>
</organism>
<dbReference type="Proteomes" id="UP001428341">
    <property type="component" value="Unassembled WGS sequence"/>
</dbReference>
<evidence type="ECO:0000313" key="2">
    <source>
        <dbReference type="EMBL" id="KAK9229675.1"/>
    </source>
</evidence>
<feature type="signal peptide" evidence="1">
    <location>
        <begin position="1"/>
        <end position="23"/>
    </location>
</feature>
<reference evidence="2 3" key="1">
    <citation type="submission" date="2024-05" db="EMBL/GenBank/DDBJ databases">
        <title>Haplotype-resolved chromosome-level genome assembly of Huyou (Citrus changshanensis).</title>
        <authorList>
            <person name="Miao C."/>
            <person name="Chen W."/>
            <person name="Wu Y."/>
            <person name="Wang L."/>
            <person name="Zhao S."/>
            <person name="Grierson D."/>
            <person name="Xu C."/>
            <person name="Chen K."/>
        </authorList>
    </citation>
    <scope>NUCLEOTIDE SEQUENCE [LARGE SCALE GENOMIC DNA]</scope>
    <source>
        <strain evidence="2">01-14</strain>
        <tissue evidence="2">Leaf</tissue>
    </source>
</reference>
<sequence>MEKISFKSTFLIVLLITASGIAALELPRAEAITDAQIPCTNNGECLRKCPSKSGFCCDPEKGLVCRPKGVCICV</sequence>
<protein>
    <submittedName>
        <fullName evidence="2">Uncharacterized protein</fullName>
    </submittedName>
</protein>
<dbReference type="AlphaFoldDB" id="A0AAP0MYR7"/>
<keyword evidence="1" id="KW-0732">Signal</keyword>
<accession>A0AAP0MYR7</accession>
<comment type="caution">
    <text evidence="2">The sequence shown here is derived from an EMBL/GenBank/DDBJ whole genome shotgun (WGS) entry which is preliminary data.</text>
</comment>
<dbReference type="EMBL" id="JBCGBO010000001">
    <property type="protein sequence ID" value="KAK9229675.1"/>
    <property type="molecule type" value="Genomic_DNA"/>
</dbReference>
<evidence type="ECO:0000313" key="3">
    <source>
        <dbReference type="Proteomes" id="UP001428341"/>
    </source>
</evidence>
<feature type="chain" id="PRO_5042943778" evidence="1">
    <location>
        <begin position="24"/>
        <end position="74"/>
    </location>
</feature>